<protein>
    <recommendedName>
        <fullName evidence="3">Cytochrome b5 heme-binding domain-containing protein</fullName>
    </recommendedName>
</protein>
<dbReference type="Gramene" id="EFJ04266">
    <property type="protein sequence ID" value="EFJ04266"/>
    <property type="gene ID" value="SELMODRAFT_272366"/>
</dbReference>
<reference evidence="6 7" key="1">
    <citation type="journal article" date="2011" name="Science">
        <title>The Selaginella genome identifies genetic changes associated with the evolution of vascular plants.</title>
        <authorList>
            <person name="Banks J.A."/>
            <person name="Nishiyama T."/>
            <person name="Hasebe M."/>
            <person name="Bowman J.L."/>
            <person name="Gribskov M."/>
            <person name="dePamphilis C."/>
            <person name="Albert V.A."/>
            <person name="Aono N."/>
            <person name="Aoyama T."/>
            <person name="Ambrose B.A."/>
            <person name="Ashton N.W."/>
            <person name="Axtell M.J."/>
            <person name="Barker E."/>
            <person name="Barker M.S."/>
            <person name="Bennetzen J.L."/>
            <person name="Bonawitz N.D."/>
            <person name="Chapple C."/>
            <person name="Cheng C."/>
            <person name="Correa L.G."/>
            <person name="Dacre M."/>
            <person name="DeBarry J."/>
            <person name="Dreyer I."/>
            <person name="Elias M."/>
            <person name="Engstrom E.M."/>
            <person name="Estelle M."/>
            <person name="Feng L."/>
            <person name="Finet C."/>
            <person name="Floyd S.K."/>
            <person name="Frommer W.B."/>
            <person name="Fujita T."/>
            <person name="Gramzow L."/>
            <person name="Gutensohn M."/>
            <person name="Harholt J."/>
            <person name="Hattori M."/>
            <person name="Heyl A."/>
            <person name="Hirai T."/>
            <person name="Hiwatashi Y."/>
            <person name="Ishikawa M."/>
            <person name="Iwata M."/>
            <person name="Karol K.G."/>
            <person name="Koehler B."/>
            <person name="Kolukisaoglu U."/>
            <person name="Kubo M."/>
            <person name="Kurata T."/>
            <person name="Lalonde S."/>
            <person name="Li K."/>
            <person name="Li Y."/>
            <person name="Litt A."/>
            <person name="Lyons E."/>
            <person name="Manning G."/>
            <person name="Maruyama T."/>
            <person name="Michael T.P."/>
            <person name="Mikami K."/>
            <person name="Miyazaki S."/>
            <person name="Morinaga S."/>
            <person name="Murata T."/>
            <person name="Mueller-Roeber B."/>
            <person name="Nelson D.R."/>
            <person name="Obara M."/>
            <person name="Oguri Y."/>
            <person name="Olmstead R.G."/>
            <person name="Onodera N."/>
            <person name="Petersen B.L."/>
            <person name="Pils B."/>
            <person name="Prigge M."/>
            <person name="Rensing S.A."/>
            <person name="Riano-Pachon D.M."/>
            <person name="Roberts A.W."/>
            <person name="Sato Y."/>
            <person name="Scheller H.V."/>
            <person name="Schulz B."/>
            <person name="Schulz C."/>
            <person name="Shakirov E.V."/>
            <person name="Shibagaki N."/>
            <person name="Shinohara N."/>
            <person name="Shippen D.E."/>
            <person name="Soerensen I."/>
            <person name="Sotooka R."/>
            <person name="Sugimoto N."/>
            <person name="Sugita M."/>
            <person name="Sumikawa N."/>
            <person name="Tanurdzic M."/>
            <person name="Theissen G."/>
            <person name="Ulvskov P."/>
            <person name="Wakazuki S."/>
            <person name="Weng J.K."/>
            <person name="Willats W.W."/>
            <person name="Wipf D."/>
            <person name="Wolf P.G."/>
            <person name="Yang L."/>
            <person name="Zimmer A.D."/>
            <person name="Zhu Q."/>
            <person name="Mitros T."/>
            <person name="Hellsten U."/>
            <person name="Loque D."/>
            <person name="Otillar R."/>
            <person name="Salamov A."/>
            <person name="Schmutz J."/>
            <person name="Shapiro H."/>
            <person name="Lindquist E."/>
            <person name="Lucas S."/>
            <person name="Rokhsar D."/>
            <person name="Grigoriev I.V."/>
        </authorList>
    </citation>
    <scope>NUCLEOTIDE SEQUENCE [LARGE SCALE GENOMIC DNA]</scope>
</reference>
<comment type="similarity">
    <text evidence="2">Belongs to the cytochrome b5 family. MAPR subfamily.</text>
</comment>
<dbReference type="GO" id="GO:0005496">
    <property type="term" value="F:steroid binding"/>
    <property type="evidence" value="ECO:0007669"/>
    <property type="project" value="UniProtKB-KW"/>
</dbReference>
<evidence type="ECO:0000313" key="5">
    <source>
        <dbReference type="EMBL" id="EFJ23153.1"/>
    </source>
</evidence>
<dbReference type="InterPro" id="IPR036400">
    <property type="entry name" value="Cyt_B5-like_heme/steroid_sf"/>
</dbReference>
<dbReference type="OrthoDB" id="547796at2759"/>
<dbReference type="GO" id="GO:0016020">
    <property type="term" value="C:membrane"/>
    <property type="evidence" value="ECO:0000318"/>
    <property type="project" value="GO_Central"/>
</dbReference>
<dbReference type="AlphaFoldDB" id="D8RQX1"/>
<dbReference type="SUPFAM" id="SSF55856">
    <property type="entry name" value="Cytochrome b5-like heme/steroid binding domain"/>
    <property type="match status" value="1"/>
</dbReference>
<keyword evidence="1" id="KW-0446">Lipid-binding</keyword>
<keyword evidence="7" id="KW-1185">Reference proteome</keyword>
<dbReference type="FunFam" id="3.10.120.10:FF:000003">
    <property type="entry name" value="membrane-associated progesterone receptor component 1"/>
    <property type="match status" value="1"/>
</dbReference>
<dbReference type="GO" id="GO:0012505">
    <property type="term" value="C:endomembrane system"/>
    <property type="evidence" value="ECO:0000318"/>
    <property type="project" value="GO_Central"/>
</dbReference>
<gene>
    <name evidence="5" type="ORF">SELMODRAFT_150630</name>
    <name evidence="6" type="ORF">SELMODRAFT_228191</name>
    <name evidence="4" type="ORF">SELMODRAFT_272366</name>
</gene>
<dbReference type="EMBL" id="GL377587">
    <property type="protein sequence ID" value="EFJ25148.1"/>
    <property type="molecule type" value="Genomic_DNA"/>
</dbReference>
<dbReference type="Gene3D" id="3.10.120.10">
    <property type="entry name" value="Cytochrome b5-like heme/steroid binding domain"/>
    <property type="match status" value="1"/>
</dbReference>
<dbReference type="InterPro" id="IPR050577">
    <property type="entry name" value="MAPR/NEUFC/NENF-like"/>
</dbReference>
<dbReference type="PANTHER" id="PTHR10281">
    <property type="entry name" value="MEMBRANE-ASSOCIATED PROGESTERONE RECEPTOR COMPONENT-RELATED"/>
    <property type="match status" value="1"/>
</dbReference>
<dbReference type="EMBL" id="GL377593">
    <property type="protein sequence ID" value="EFJ23153.1"/>
    <property type="molecule type" value="Genomic_DNA"/>
</dbReference>
<evidence type="ECO:0000313" key="6">
    <source>
        <dbReference type="EMBL" id="EFJ25148.1"/>
    </source>
</evidence>
<feature type="domain" description="Cytochrome b5 heme-binding" evidence="3">
    <location>
        <begin position="9"/>
        <end position="105"/>
    </location>
</feature>
<evidence type="ECO:0000313" key="4">
    <source>
        <dbReference type="EMBL" id="EFJ04266.1"/>
    </source>
</evidence>
<keyword evidence="1" id="KW-0754">Steroid-binding</keyword>
<dbReference type="Gramene" id="EFJ25148">
    <property type="protein sequence ID" value="EFJ25148"/>
    <property type="gene ID" value="SELMODRAFT_228191"/>
</dbReference>
<sequence>MAYARVGNITAGELKKFDGSDPTLPVCVAIRGKVYNVSSATNFYGPGGPYAVFAGKDASRGLAKMSTKPDEVSGPLDDLSEKEMTTLLDWEKKFSDKYPVVGGIVSSG</sequence>
<evidence type="ECO:0000256" key="2">
    <source>
        <dbReference type="ARBA" id="ARBA00038357"/>
    </source>
</evidence>
<dbReference type="HOGENOM" id="CLU_042860_3_1_1"/>
<evidence type="ECO:0000259" key="3">
    <source>
        <dbReference type="SMART" id="SM01117"/>
    </source>
</evidence>
<dbReference type="KEGG" id="smo:SELMODRAFT_150630"/>
<dbReference type="InterPro" id="IPR001199">
    <property type="entry name" value="Cyt_B5-like_heme/steroid-bd"/>
</dbReference>
<dbReference type="Gramene" id="EFJ23153">
    <property type="protein sequence ID" value="EFJ23153"/>
    <property type="gene ID" value="SELMODRAFT_150630"/>
</dbReference>
<dbReference type="InParanoid" id="D8RQX1"/>
<dbReference type="OMA" id="WELQFRE"/>
<dbReference type="KEGG" id="smo:SELMODRAFT_228191"/>
<accession>D8RQX1</accession>
<organism evidence="7">
    <name type="scientific">Selaginella moellendorffii</name>
    <name type="common">Spikemoss</name>
    <dbReference type="NCBI Taxonomy" id="88036"/>
    <lineage>
        <taxon>Eukaryota</taxon>
        <taxon>Viridiplantae</taxon>
        <taxon>Streptophyta</taxon>
        <taxon>Embryophyta</taxon>
        <taxon>Tracheophyta</taxon>
        <taxon>Lycopodiopsida</taxon>
        <taxon>Selaginellales</taxon>
        <taxon>Selaginellaceae</taxon>
        <taxon>Selaginella</taxon>
    </lineage>
</organism>
<dbReference type="STRING" id="88036.D8RQX1"/>
<dbReference type="Proteomes" id="UP000001514">
    <property type="component" value="Unassembled WGS sequence"/>
</dbReference>
<evidence type="ECO:0000313" key="7">
    <source>
        <dbReference type="Proteomes" id="UP000001514"/>
    </source>
</evidence>
<dbReference type="Pfam" id="PF00173">
    <property type="entry name" value="Cyt-b5"/>
    <property type="match status" value="1"/>
</dbReference>
<dbReference type="EMBL" id="GL378044">
    <property type="protein sequence ID" value="EFJ04266.1"/>
    <property type="molecule type" value="Genomic_DNA"/>
</dbReference>
<dbReference type="SMART" id="SM01117">
    <property type="entry name" value="Cyt-b5"/>
    <property type="match status" value="1"/>
</dbReference>
<name>D8RQX1_SELML</name>
<dbReference type="PANTHER" id="PTHR10281:SF76">
    <property type="entry name" value="CALCUTTA CUP-RELATED"/>
    <property type="match status" value="1"/>
</dbReference>
<dbReference type="eggNOG" id="KOG1110">
    <property type="taxonomic scope" value="Eukaryota"/>
</dbReference>
<evidence type="ECO:0000256" key="1">
    <source>
        <dbReference type="ARBA" id="ARBA00022665"/>
    </source>
</evidence>
<proteinExistence type="inferred from homology"/>
<dbReference type="KEGG" id="smo:SELMODRAFT_272366"/>